<dbReference type="GO" id="GO:0019693">
    <property type="term" value="P:ribose phosphate metabolic process"/>
    <property type="evidence" value="ECO:0007669"/>
    <property type="project" value="TreeGrafter"/>
</dbReference>
<evidence type="ECO:0000259" key="3">
    <source>
        <dbReference type="PROSITE" id="PS51462"/>
    </source>
</evidence>
<keyword evidence="5" id="KW-1185">Reference proteome</keyword>
<proteinExistence type="predicted"/>
<evidence type="ECO:0000313" key="5">
    <source>
        <dbReference type="Proteomes" id="UP000290567"/>
    </source>
</evidence>
<dbReference type="PROSITE" id="PS51462">
    <property type="entry name" value="NUDIX"/>
    <property type="match status" value="1"/>
</dbReference>
<dbReference type="SUPFAM" id="SSF55811">
    <property type="entry name" value="Nudix"/>
    <property type="match status" value="1"/>
</dbReference>
<gene>
    <name evidence="4" type="ORF">NRIC_11300</name>
</gene>
<dbReference type="Pfam" id="PF00293">
    <property type="entry name" value="NUDIX"/>
    <property type="match status" value="1"/>
</dbReference>
<dbReference type="OrthoDB" id="9806150at2"/>
<evidence type="ECO:0000313" key="4">
    <source>
        <dbReference type="EMBL" id="GCF93239.1"/>
    </source>
</evidence>
<dbReference type="AlphaFoldDB" id="A0A4V0WPB1"/>
<comment type="cofactor">
    <cofactor evidence="1">
        <name>Mg(2+)</name>
        <dbReference type="ChEBI" id="CHEBI:18420"/>
    </cofactor>
</comment>
<dbReference type="GO" id="GO:0016787">
    <property type="term" value="F:hydrolase activity"/>
    <property type="evidence" value="ECO:0007669"/>
    <property type="project" value="UniProtKB-KW"/>
</dbReference>
<comment type="caution">
    <text evidence="4">The sequence shown here is derived from an EMBL/GenBank/DDBJ whole genome shotgun (WGS) entry which is preliminary data.</text>
</comment>
<evidence type="ECO:0000256" key="2">
    <source>
        <dbReference type="ARBA" id="ARBA00022801"/>
    </source>
</evidence>
<dbReference type="GO" id="GO:0005829">
    <property type="term" value="C:cytosol"/>
    <property type="evidence" value="ECO:0007669"/>
    <property type="project" value="TreeGrafter"/>
</dbReference>
<dbReference type="CDD" id="cd03424">
    <property type="entry name" value="NUDIX_ADPRase_Nudt5_UGPPase_Nudt14"/>
    <property type="match status" value="1"/>
</dbReference>
<name>A0A4V0WPB1_9ENTE</name>
<dbReference type="FunFam" id="3.90.79.10:FF:000024">
    <property type="entry name" value="ADP-ribose pyrophosphatase"/>
    <property type="match status" value="1"/>
</dbReference>
<dbReference type="RefSeq" id="WP_146621703.1">
    <property type="nucleotide sequence ID" value="NZ_BJCC01000009.1"/>
</dbReference>
<dbReference type="InterPro" id="IPR000086">
    <property type="entry name" value="NUDIX_hydrolase_dom"/>
</dbReference>
<accession>A0A4V0WPB1</accession>
<sequence>MLEYRDFEEKTIKRTEIFKGKIIDVYLDDVALPMGGTAKRELVLHNGGVGIIPITKENKLVMVKQFRKPLEKVVLEIPAGKIDPGEGKEPIKTAVRELEEETGYHAETLTYVNEMYLSPGFSNEKLYIYAAADLEKVEHPLPQDEDEVLELYELTLAEAKQAILDGLICDAKTIFAVQYWELMQAKQGEDHT</sequence>
<dbReference type="Gene3D" id="3.90.79.10">
    <property type="entry name" value="Nucleoside Triphosphate Pyrophosphohydrolase"/>
    <property type="match status" value="1"/>
</dbReference>
<keyword evidence="2" id="KW-0378">Hydrolase</keyword>
<evidence type="ECO:0000256" key="1">
    <source>
        <dbReference type="ARBA" id="ARBA00001946"/>
    </source>
</evidence>
<dbReference type="PANTHER" id="PTHR11839">
    <property type="entry name" value="UDP/ADP-SUGAR PYROPHOSPHATASE"/>
    <property type="match status" value="1"/>
</dbReference>
<feature type="domain" description="Nudix hydrolase" evidence="3">
    <location>
        <begin position="44"/>
        <end position="176"/>
    </location>
</feature>
<dbReference type="PANTHER" id="PTHR11839:SF18">
    <property type="entry name" value="NUDIX HYDROLASE DOMAIN-CONTAINING PROTEIN"/>
    <property type="match status" value="1"/>
</dbReference>
<dbReference type="GO" id="GO:0006753">
    <property type="term" value="P:nucleoside phosphate metabolic process"/>
    <property type="evidence" value="ECO:0007669"/>
    <property type="project" value="TreeGrafter"/>
</dbReference>
<dbReference type="Proteomes" id="UP000290567">
    <property type="component" value="Unassembled WGS sequence"/>
</dbReference>
<dbReference type="EMBL" id="BJCC01000009">
    <property type="protein sequence ID" value="GCF93239.1"/>
    <property type="molecule type" value="Genomic_DNA"/>
</dbReference>
<protein>
    <submittedName>
        <fullName evidence="4">ADP-ribose pyrophosphatase</fullName>
    </submittedName>
</protein>
<dbReference type="InterPro" id="IPR015797">
    <property type="entry name" value="NUDIX_hydrolase-like_dom_sf"/>
</dbReference>
<reference evidence="5" key="1">
    <citation type="submission" date="2019-02" db="EMBL/GenBank/DDBJ databases">
        <title>Draft genome sequence of Enterococcus sp. Gos25-1.</title>
        <authorList>
            <person name="Tanaka N."/>
            <person name="Shiwa Y."/>
            <person name="Fujita N."/>
        </authorList>
    </citation>
    <scope>NUCLEOTIDE SEQUENCE [LARGE SCALE GENOMIC DNA]</scope>
    <source>
        <strain evidence="5">Gos25-1</strain>
    </source>
</reference>
<organism evidence="4 5">
    <name type="scientific">Enterococcus florum</name>
    <dbReference type="NCBI Taxonomy" id="2480627"/>
    <lineage>
        <taxon>Bacteria</taxon>
        <taxon>Bacillati</taxon>
        <taxon>Bacillota</taxon>
        <taxon>Bacilli</taxon>
        <taxon>Lactobacillales</taxon>
        <taxon>Enterococcaceae</taxon>
        <taxon>Enterococcus</taxon>
    </lineage>
</organism>